<organism evidence="10 11">
    <name type="scientific">Cloacibacterium normanense</name>
    <dbReference type="NCBI Taxonomy" id="237258"/>
    <lineage>
        <taxon>Bacteria</taxon>
        <taxon>Pseudomonadati</taxon>
        <taxon>Bacteroidota</taxon>
        <taxon>Flavobacteriia</taxon>
        <taxon>Flavobacteriales</taxon>
        <taxon>Weeksellaceae</taxon>
    </lineage>
</organism>
<dbReference type="InterPro" id="IPR001986">
    <property type="entry name" value="Enolpyruvate_Tfrase_dom"/>
</dbReference>
<evidence type="ECO:0000256" key="7">
    <source>
        <dbReference type="ARBA" id="ARBA00030046"/>
    </source>
</evidence>
<dbReference type="EC" id="2.5.1.19" evidence="3"/>
<evidence type="ECO:0000256" key="4">
    <source>
        <dbReference type="ARBA" id="ARBA00022605"/>
    </source>
</evidence>
<proteinExistence type="inferred from homology"/>
<dbReference type="Gene3D" id="3.65.10.10">
    <property type="entry name" value="Enolpyruvate transferase domain"/>
    <property type="match status" value="2"/>
</dbReference>
<sequence length="418" mass="46941">MKISKSHLLDGKTISITGSKSISNRLLILGKLFGDLKIENLSNSQDTQLLQKALNEDAETVDIHHAGTAMRFLTSFYAIQEGRKTILTGSERMKQRPIKPLVDALRELGAEINCLENEGFPPLEIQGKKIEKNFVKIPANISSQFITSLLLIGASLENGLEIELQGEITSRSYIKMTLKILKDIGVETCFEGNSIKILSAASSLSNQKLDRHYHSSKIKHYTVESDWSSASYFYSLVAIGKKKMHLKSFYAHSLQGDSALKEIYLKFFGVNTISDAGENKITLLPDIHFQYPEKFVLDMNDCPDIAQTVCVTCVALKLPFEISGLGTLKVKETDRLVALQNELEKIGCKTDISENSIKSLEFFEPENDISIATYNDHRMAMSFAPFALVKELDIQNEDVVEKSYPDFWTDFFEITDKL</sequence>
<dbReference type="AlphaFoldDB" id="A0A1E5UAV2"/>
<dbReference type="GO" id="GO:0003866">
    <property type="term" value="F:3-phosphoshikimate 1-carboxyvinyltransferase activity"/>
    <property type="evidence" value="ECO:0007669"/>
    <property type="project" value="UniProtKB-EC"/>
</dbReference>
<dbReference type="InterPro" id="IPR023193">
    <property type="entry name" value="EPSP_synthase_CS"/>
</dbReference>
<keyword evidence="5" id="KW-0808">Transferase</keyword>
<comment type="similarity">
    <text evidence="2">Belongs to the EPSP synthase family.</text>
</comment>
<dbReference type="PATRIC" id="fig|237258.4.peg.1162"/>
<dbReference type="RefSeq" id="WP_069800975.1">
    <property type="nucleotide sequence ID" value="NZ_CP034157.1"/>
</dbReference>
<dbReference type="Pfam" id="PF00275">
    <property type="entry name" value="EPSP_synthase"/>
    <property type="match status" value="1"/>
</dbReference>
<evidence type="ECO:0000313" key="11">
    <source>
        <dbReference type="Proteomes" id="UP000095601"/>
    </source>
</evidence>
<feature type="domain" description="Enolpyruvate transferase" evidence="9">
    <location>
        <begin position="58"/>
        <end position="409"/>
    </location>
</feature>
<gene>
    <name evidence="10" type="ORF">BHF72_0984</name>
</gene>
<evidence type="ECO:0000256" key="3">
    <source>
        <dbReference type="ARBA" id="ARBA00012450"/>
    </source>
</evidence>
<dbReference type="SUPFAM" id="SSF55205">
    <property type="entry name" value="EPT/RTPC-like"/>
    <property type="match status" value="1"/>
</dbReference>
<evidence type="ECO:0000256" key="1">
    <source>
        <dbReference type="ARBA" id="ARBA00004811"/>
    </source>
</evidence>
<evidence type="ECO:0000256" key="5">
    <source>
        <dbReference type="ARBA" id="ARBA00022679"/>
    </source>
</evidence>
<dbReference type="GO" id="GO:0009423">
    <property type="term" value="P:chorismate biosynthetic process"/>
    <property type="evidence" value="ECO:0007669"/>
    <property type="project" value="UniProtKB-UniPathway"/>
</dbReference>
<dbReference type="PANTHER" id="PTHR21090">
    <property type="entry name" value="AROM/DEHYDROQUINATE SYNTHASE"/>
    <property type="match status" value="1"/>
</dbReference>
<dbReference type="OrthoDB" id="9809920at2"/>
<evidence type="ECO:0000256" key="8">
    <source>
        <dbReference type="ARBA" id="ARBA00044633"/>
    </source>
</evidence>
<dbReference type="STRING" id="237258.SAMN04489756_11612"/>
<keyword evidence="6" id="KW-0057">Aromatic amino acid biosynthesis</keyword>
<comment type="catalytic activity">
    <reaction evidence="8">
        <text>3-phosphoshikimate + phosphoenolpyruvate = 5-O-(1-carboxyvinyl)-3-phosphoshikimate + phosphate</text>
        <dbReference type="Rhea" id="RHEA:21256"/>
        <dbReference type="ChEBI" id="CHEBI:43474"/>
        <dbReference type="ChEBI" id="CHEBI:57701"/>
        <dbReference type="ChEBI" id="CHEBI:58702"/>
        <dbReference type="ChEBI" id="CHEBI:145989"/>
        <dbReference type="EC" id="2.5.1.19"/>
    </reaction>
    <physiologicalReaction direction="left-to-right" evidence="8">
        <dbReference type="Rhea" id="RHEA:21257"/>
    </physiologicalReaction>
</comment>
<accession>A0A1E5UAV2</accession>
<comment type="pathway">
    <text evidence="1">Metabolic intermediate biosynthesis; chorismate biosynthesis; chorismate from D-erythrose 4-phosphate and phosphoenolpyruvate: step 6/7.</text>
</comment>
<reference evidence="10 11" key="1">
    <citation type="submission" date="2016-09" db="EMBL/GenBank/DDBJ databases">
        <authorList>
            <person name="Capua I."/>
            <person name="De Benedictis P."/>
            <person name="Joannis T."/>
            <person name="Lombin L.H."/>
            <person name="Cattoli G."/>
        </authorList>
    </citation>
    <scope>NUCLEOTIDE SEQUENCE [LARGE SCALE GENOMIC DNA]</scope>
    <source>
        <strain evidence="10 11">NRS-1</strain>
    </source>
</reference>
<keyword evidence="11" id="KW-1185">Reference proteome</keyword>
<dbReference type="PANTHER" id="PTHR21090:SF5">
    <property type="entry name" value="PENTAFUNCTIONAL AROM POLYPEPTIDE"/>
    <property type="match status" value="1"/>
</dbReference>
<name>A0A1E5UAV2_9FLAO</name>
<evidence type="ECO:0000313" key="10">
    <source>
        <dbReference type="EMBL" id="OEL10036.1"/>
    </source>
</evidence>
<evidence type="ECO:0000256" key="6">
    <source>
        <dbReference type="ARBA" id="ARBA00023141"/>
    </source>
</evidence>
<dbReference type="GO" id="GO:0009073">
    <property type="term" value="P:aromatic amino acid family biosynthetic process"/>
    <property type="evidence" value="ECO:0007669"/>
    <property type="project" value="UniProtKB-KW"/>
</dbReference>
<dbReference type="KEGG" id="cnr:EB819_00055"/>
<keyword evidence="4" id="KW-0028">Amino-acid biosynthesis</keyword>
<dbReference type="GO" id="GO:0008652">
    <property type="term" value="P:amino acid biosynthetic process"/>
    <property type="evidence" value="ECO:0007669"/>
    <property type="project" value="UniProtKB-KW"/>
</dbReference>
<dbReference type="InterPro" id="IPR006264">
    <property type="entry name" value="EPSP_synthase"/>
</dbReference>
<dbReference type="UniPathway" id="UPA00053">
    <property type="reaction ID" value="UER00089"/>
</dbReference>
<dbReference type="PIRSF" id="PIRSF000505">
    <property type="entry name" value="EPSPS"/>
    <property type="match status" value="1"/>
</dbReference>
<protein>
    <recommendedName>
        <fullName evidence="3">3-phosphoshikimate 1-carboxyvinyltransferase</fullName>
        <ecNumber evidence="3">2.5.1.19</ecNumber>
    </recommendedName>
    <alternativeName>
        <fullName evidence="7">5-enolpyruvylshikimate-3-phosphate synthase</fullName>
    </alternativeName>
</protein>
<evidence type="ECO:0000259" key="9">
    <source>
        <dbReference type="Pfam" id="PF00275"/>
    </source>
</evidence>
<comment type="caution">
    <text evidence="10">The sequence shown here is derived from an EMBL/GenBank/DDBJ whole genome shotgun (WGS) entry which is preliminary data.</text>
</comment>
<dbReference type="InterPro" id="IPR036968">
    <property type="entry name" value="Enolpyruvate_Tfrase_sf"/>
</dbReference>
<dbReference type="EMBL" id="MKGI01000080">
    <property type="protein sequence ID" value="OEL10036.1"/>
    <property type="molecule type" value="Genomic_DNA"/>
</dbReference>
<dbReference type="Proteomes" id="UP000095601">
    <property type="component" value="Unassembled WGS sequence"/>
</dbReference>
<evidence type="ECO:0000256" key="2">
    <source>
        <dbReference type="ARBA" id="ARBA00009948"/>
    </source>
</evidence>
<dbReference type="PROSITE" id="PS00885">
    <property type="entry name" value="EPSP_SYNTHASE_2"/>
    <property type="match status" value="1"/>
</dbReference>
<dbReference type="InterPro" id="IPR013792">
    <property type="entry name" value="RNA3'P_cycl/enolpyr_Trfase_a/b"/>
</dbReference>